<sequence length="91" mass="10710">MNCKIQIYENLVSGFRFQVFLVSGCFALSLFNRKGRNVFRKARCSLLLFNRKERKDLRKVRKEMGFLYFYLTAKSAMFFAKSAKKNLASFA</sequence>
<evidence type="ECO:0000256" key="1">
    <source>
        <dbReference type="SAM" id="Phobius"/>
    </source>
</evidence>
<dbReference type="RefSeq" id="WP_228012032.1">
    <property type="nucleotide sequence ID" value="NZ_PRDM01000003.1"/>
</dbReference>
<gene>
    <name evidence="2" type="ORF">C4F50_14435</name>
</gene>
<keyword evidence="1" id="KW-1133">Transmembrane helix</keyword>
<protein>
    <recommendedName>
        <fullName evidence="4">Lipoprotein</fullName>
    </recommendedName>
</protein>
<proteinExistence type="predicted"/>
<reference evidence="2 3" key="1">
    <citation type="submission" date="2018-07" db="EMBL/GenBank/DDBJ databases">
        <title>Genome assembly of strain KB82.</title>
        <authorList>
            <person name="Kukolya J."/>
            <person name="Horvath B."/>
            <person name="Nagy I."/>
            <person name="Toth A."/>
        </authorList>
    </citation>
    <scope>NUCLEOTIDE SEQUENCE [LARGE SCALE GENOMIC DNA]</scope>
    <source>
        <strain evidence="2 3">Kb82</strain>
    </source>
</reference>
<feature type="transmembrane region" description="Helical" evidence="1">
    <location>
        <begin position="15"/>
        <end position="31"/>
    </location>
</feature>
<organism evidence="2 3">
    <name type="scientific">Flavobacterium hungaricum</name>
    <dbReference type="NCBI Taxonomy" id="2082725"/>
    <lineage>
        <taxon>Bacteria</taxon>
        <taxon>Pseudomonadati</taxon>
        <taxon>Bacteroidota</taxon>
        <taxon>Flavobacteriia</taxon>
        <taxon>Flavobacteriales</taxon>
        <taxon>Flavobacteriaceae</taxon>
        <taxon>Flavobacterium</taxon>
    </lineage>
</organism>
<keyword evidence="1" id="KW-0472">Membrane</keyword>
<comment type="caution">
    <text evidence="2">The sequence shown here is derived from an EMBL/GenBank/DDBJ whole genome shotgun (WGS) entry which is preliminary data.</text>
</comment>
<evidence type="ECO:0008006" key="4">
    <source>
        <dbReference type="Google" id="ProtNLM"/>
    </source>
</evidence>
<keyword evidence="3" id="KW-1185">Reference proteome</keyword>
<keyword evidence="1" id="KW-0812">Transmembrane</keyword>
<dbReference type="Proteomes" id="UP000640614">
    <property type="component" value="Unassembled WGS sequence"/>
</dbReference>
<name>A0ABR9TM95_9FLAO</name>
<evidence type="ECO:0000313" key="3">
    <source>
        <dbReference type="Proteomes" id="UP000640614"/>
    </source>
</evidence>
<accession>A0ABR9TM95</accession>
<dbReference type="EMBL" id="PRDM01000003">
    <property type="protein sequence ID" value="MBE8726132.1"/>
    <property type="molecule type" value="Genomic_DNA"/>
</dbReference>
<evidence type="ECO:0000313" key="2">
    <source>
        <dbReference type="EMBL" id="MBE8726132.1"/>
    </source>
</evidence>